<dbReference type="PANTHER" id="PTHR45913">
    <property type="entry name" value="EPM2A-INTERACTING PROTEIN 1"/>
    <property type="match status" value="1"/>
</dbReference>
<evidence type="ECO:0000313" key="2">
    <source>
        <dbReference type="EMBL" id="CAH1965756.1"/>
    </source>
</evidence>
<dbReference type="Pfam" id="PF18658">
    <property type="entry name" value="zf-C2H2_12"/>
    <property type="match status" value="1"/>
</dbReference>
<feature type="domain" description="SPIN-DOC-like zinc-finger" evidence="1">
    <location>
        <begin position="18"/>
        <end position="56"/>
    </location>
</feature>
<evidence type="ECO:0000313" key="3">
    <source>
        <dbReference type="Proteomes" id="UP001152888"/>
    </source>
</evidence>
<accession>A0A9P0K232</accession>
<organism evidence="2 3">
    <name type="scientific">Acanthoscelides obtectus</name>
    <name type="common">Bean weevil</name>
    <name type="synonym">Bruchus obtectus</name>
    <dbReference type="NCBI Taxonomy" id="200917"/>
    <lineage>
        <taxon>Eukaryota</taxon>
        <taxon>Metazoa</taxon>
        <taxon>Ecdysozoa</taxon>
        <taxon>Arthropoda</taxon>
        <taxon>Hexapoda</taxon>
        <taxon>Insecta</taxon>
        <taxon>Pterygota</taxon>
        <taxon>Neoptera</taxon>
        <taxon>Endopterygota</taxon>
        <taxon>Coleoptera</taxon>
        <taxon>Polyphaga</taxon>
        <taxon>Cucujiformia</taxon>
        <taxon>Chrysomeloidea</taxon>
        <taxon>Chrysomelidae</taxon>
        <taxon>Bruchinae</taxon>
        <taxon>Bruchini</taxon>
        <taxon>Acanthoscelides</taxon>
    </lineage>
</organism>
<sequence length="158" mass="18872">MSSQKRKITNQHRVYNDRCESEYLISNNNNNKIQCIVCMHALSVPKEYNMKRHYTTLDETKQHQLSYDTLYCSPRELMWKIFTSNKCHENMTSHLNELNLTLQGKQQNIANLFGHINGFKNKIKLFRSSLQKNDFSFFPSCNEHFEEMKDFEEVSYTK</sequence>
<dbReference type="PANTHER" id="PTHR45913:SF5">
    <property type="entry name" value="GENERAL TRANSCRIPTION FACTOR II-I REPEAT DOMAIN-CONTAINING PROTEIN 2A-LIKE PROTEIN"/>
    <property type="match status" value="1"/>
</dbReference>
<protein>
    <recommendedName>
        <fullName evidence="1">SPIN-DOC-like zinc-finger domain-containing protein</fullName>
    </recommendedName>
</protein>
<reference evidence="2" key="1">
    <citation type="submission" date="2022-03" db="EMBL/GenBank/DDBJ databases">
        <authorList>
            <person name="Sayadi A."/>
        </authorList>
    </citation>
    <scope>NUCLEOTIDE SEQUENCE</scope>
</reference>
<dbReference type="OrthoDB" id="6744268at2759"/>
<dbReference type="AlphaFoldDB" id="A0A9P0K232"/>
<name>A0A9P0K232_ACAOB</name>
<dbReference type="Proteomes" id="UP001152888">
    <property type="component" value="Unassembled WGS sequence"/>
</dbReference>
<dbReference type="EMBL" id="CAKOFQ010006728">
    <property type="protein sequence ID" value="CAH1965756.1"/>
    <property type="molecule type" value="Genomic_DNA"/>
</dbReference>
<gene>
    <name evidence="2" type="ORF">ACAOBT_LOCUS6492</name>
</gene>
<dbReference type="InterPro" id="IPR040647">
    <property type="entry name" value="SPIN-DOC_Znf-C2H2"/>
</dbReference>
<evidence type="ECO:0000259" key="1">
    <source>
        <dbReference type="Pfam" id="PF18658"/>
    </source>
</evidence>
<comment type="caution">
    <text evidence="2">The sequence shown here is derived from an EMBL/GenBank/DDBJ whole genome shotgun (WGS) entry which is preliminary data.</text>
</comment>
<proteinExistence type="predicted"/>
<keyword evidence="3" id="KW-1185">Reference proteome</keyword>